<evidence type="ECO:0000313" key="2">
    <source>
        <dbReference type="Proteomes" id="UP001589608"/>
    </source>
</evidence>
<protein>
    <submittedName>
        <fullName evidence="1">Carboxypeptidase-like regulatory domain-containing protein</fullName>
    </submittedName>
</protein>
<keyword evidence="2" id="KW-1185">Reference proteome</keyword>
<evidence type="ECO:0000313" key="1">
    <source>
        <dbReference type="EMBL" id="MFB9448243.1"/>
    </source>
</evidence>
<accession>A0ABV5MHC5</accession>
<name>A0ABV5MHC5_9ACTN</name>
<dbReference type="EMBL" id="JBHMCA010000056">
    <property type="protein sequence ID" value="MFB9448243.1"/>
    <property type="molecule type" value="Genomic_DNA"/>
</dbReference>
<comment type="caution">
    <text evidence="1">The sequence shown here is derived from an EMBL/GenBank/DDBJ whole genome shotgun (WGS) entry which is preliminary data.</text>
</comment>
<gene>
    <name evidence="1" type="ORF">ACFFTR_34590</name>
</gene>
<proteinExistence type="predicted"/>
<reference evidence="1 2" key="1">
    <citation type="submission" date="2024-09" db="EMBL/GenBank/DDBJ databases">
        <authorList>
            <person name="Sun Q."/>
            <person name="Mori K."/>
        </authorList>
    </citation>
    <scope>NUCLEOTIDE SEQUENCE [LARGE SCALE GENOMIC DNA]</scope>
    <source>
        <strain evidence="1 2">JCM 3307</strain>
    </source>
</reference>
<sequence length="153" mass="16174">MIGEEEVLSSLRDIAGRRDPVPPNVLAAARASLAWRDPDAALAELTRDSLDRLIAVRGGIRGGTPRVLTFFSGALTIDVQVTAHSGAVDVVGELAPVIPAKVVVESPAGSHETTADAEGRFRFDGVAAGPVRLRCEPEVEGAFVPVRTEWVQL</sequence>
<organism evidence="1 2">
    <name type="scientific">Dactylosporangium vinaceum</name>
    <dbReference type="NCBI Taxonomy" id="53362"/>
    <lineage>
        <taxon>Bacteria</taxon>
        <taxon>Bacillati</taxon>
        <taxon>Actinomycetota</taxon>
        <taxon>Actinomycetes</taxon>
        <taxon>Micromonosporales</taxon>
        <taxon>Micromonosporaceae</taxon>
        <taxon>Dactylosporangium</taxon>
    </lineage>
</organism>
<dbReference type="Proteomes" id="UP001589608">
    <property type="component" value="Unassembled WGS sequence"/>
</dbReference>
<dbReference type="RefSeq" id="WP_223096508.1">
    <property type="nucleotide sequence ID" value="NZ_CP061913.1"/>
</dbReference>